<reference evidence="4" key="1">
    <citation type="journal article" date="2020" name="Stud. Mycol.">
        <title>101 Dothideomycetes genomes: a test case for predicting lifestyles and emergence of pathogens.</title>
        <authorList>
            <person name="Haridas S."/>
            <person name="Albert R."/>
            <person name="Binder M."/>
            <person name="Bloem J."/>
            <person name="Labutti K."/>
            <person name="Salamov A."/>
            <person name="Andreopoulos B."/>
            <person name="Baker S."/>
            <person name="Barry K."/>
            <person name="Bills G."/>
            <person name="Bluhm B."/>
            <person name="Cannon C."/>
            <person name="Castanera R."/>
            <person name="Culley D."/>
            <person name="Daum C."/>
            <person name="Ezra D."/>
            <person name="Gonzalez J."/>
            <person name="Henrissat B."/>
            <person name="Kuo A."/>
            <person name="Liang C."/>
            <person name="Lipzen A."/>
            <person name="Lutzoni F."/>
            <person name="Magnuson J."/>
            <person name="Mondo S."/>
            <person name="Nolan M."/>
            <person name="Ohm R."/>
            <person name="Pangilinan J."/>
            <person name="Park H.-J."/>
            <person name="Ramirez L."/>
            <person name="Alfaro M."/>
            <person name="Sun H."/>
            <person name="Tritt A."/>
            <person name="Yoshinaga Y."/>
            <person name="Zwiers L.-H."/>
            <person name="Turgeon B."/>
            <person name="Goodwin S."/>
            <person name="Spatafora J."/>
            <person name="Crous P."/>
            <person name="Grigoriev I."/>
        </authorList>
    </citation>
    <scope>NUCLEOTIDE SEQUENCE</scope>
    <source>
        <strain evidence="4">CBS 161.51</strain>
    </source>
</reference>
<evidence type="ECO:0000256" key="2">
    <source>
        <dbReference type="SAM" id="Phobius"/>
    </source>
</evidence>
<evidence type="ECO:0000256" key="1">
    <source>
        <dbReference type="SAM" id="MobiDB-lite"/>
    </source>
</evidence>
<name>A0A6A5SDD5_9PLEO</name>
<dbReference type="EMBL" id="ML976100">
    <property type="protein sequence ID" value="KAF1938605.1"/>
    <property type="molecule type" value="Genomic_DNA"/>
</dbReference>
<dbReference type="Proteomes" id="UP000800038">
    <property type="component" value="Unassembled WGS sequence"/>
</dbReference>
<organism evidence="4 5">
    <name type="scientific">Clathrospora elynae</name>
    <dbReference type="NCBI Taxonomy" id="706981"/>
    <lineage>
        <taxon>Eukaryota</taxon>
        <taxon>Fungi</taxon>
        <taxon>Dikarya</taxon>
        <taxon>Ascomycota</taxon>
        <taxon>Pezizomycotina</taxon>
        <taxon>Dothideomycetes</taxon>
        <taxon>Pleosporomycetidae</taxon>
        <taxon>Pleosporales</taxon>
        <taxon>Diademaceae</taxon>
        <taxon>Clathrospora</taxon>
    </lineage>
</organism>
<gene>
    <name evidence="4" type="ORF">EJ02DRAFT_514406</name>
</gene>
<feature type="transmembrane region" description="Helical" evidence="2">
    <location>
        <begin position="398"/>
        <end position="430"/>
    </location>
</feature>
<feature type="transmembrane region" description="Helical" evidence="2">
    <location>
        <begin position="663"/>
        <end position="682"/>
    </location>
</feature>
<feature type="signal peptide" evidence="3">
    <location>
        <begin position="1"/>
        <end position="16"/>
    </location>
</feature>
<keyword evidence="3" id="KW-0732">Signal</keyword>
<feature type="transmembrane region" description="Helical" evidence="2">
    <location>
        <begin position="702"/>
        <end position="719"/>
    </location>
</feature>
<proteinExistence type="predicted"/>
<dbReference type="AlphaFoldDB" id="A0A6A5SDD5"/>
<feature type="region of interest" description="Disordered" evidence="1">
    <location>
        <begin position="618"/>
        <end position="647"/>
    </location>
</feature>
<evidence type="ECO:0000256" key="3">
    <source>
        <dbReference type="SAM" id="SignalP"/>
    </source>
</evidence>
<keyword evidence="2" id="KW-1133">Transmembrane helix</keyword>
<feature type="region of interest" description="Disordered" evidence="1">
    <location>
        <begin position="508"/>
        <end position="537"/>
    </location>
</feature>
<dbReference type="OrthoDB" id="3525430at2759"/>
<evidence type="ECO:0000313" key="5">
    <source>
        <dbReference type="Proteomes" id="UP000800038"/>
    </source>
</evidence>
<keyword evidence="2" id="KW-0472">Membrane</keyword>
<keyword evidence="2" id="KW-0812">Transmembrane</keyword>
<evidence type="ECO:0008006" key="6">
    <source>
        <dbReference type="Google" id="ProtNLM"/>
    </source>
</evidence>
<feature type="chain" id="PRO_5025573281" description="Extracellular membrane protein CFEM domain-containing protein" evidence="3">
    <location>
        <begin position="17"/>
        <end position="720"/>
    </location>
</feature>
<protein>
    <recommendedName>
        <fullName evidence="6">Extracellular membrane protein CFEM domain-containing protein</fullName>
    </recommendedName>
</protein>
<accession>A0A6A5SDD5</accession>
<keyword evidence="5" id="KW-1185">Reference proteome</keyword>
<sequence length="720" mass="81194">MLLTKLSLFLPAIAAAQCGSLVTYRQHADLLKSAPQCLREGCSQGQSNSTISSPCFSTSPCSTYWNMFVEQFDKQHDWCSKCSSDIACRIPGWPVLNATNLCQTSPNELLFGEGECCIKDNEPFELAEWTETLCNGSEWREEFDKCGGMACLDWQEWIMPWNWTIQNNTLPPDEQRCPAPSKYLAIYAGEQFFWLLATFSIGWIRLKIAQHEEAKDRSVFRYLLLKFWFNLKYTQDKEEILKEKTLSEGEQLRPAVTDKLRWGFPVIMGALLAGMQLGFNFLAAYIVKSAPGYDDVPLVLLAFLFCCRPRLSWLSCLLALIPKPQLVKIFGFKPDGDGLWAAKLVLSSVAVSSSVTEAFMQLFGAYFLGSTAHVGAERGFYIVHHLRPNMWGRNARHMYFGAIFWVILCIPLVAVWFFVALFFSQLYYAVAGWRRGIFHFLQPKCSNVPELAKAPVKWLLDYINPDEKVTSSNSSFPQPSSYYQPMSIETGQPFPVEPEDPFNQPMAYEGPGSGDLFNDQPMAIPGRHSSRRSRYSQLSQFEQQPFAVPPIALESLRVASGGCVHKSSAVQRLTPSGTQYNTSPQDEDLDGIQFDQQPLALPSGLPRRREVALPSQHNASHDTLLVRPPDDERISSSGNVSSNKRSDYTTGVNLKWEDWESKIIFAGAFLGMLAYASQWIFWDGFVKTSGDRFCPPSVWKVGVLWWSGSFLYVGAPFLGY</sequence>
<evidence type="ECO:0000313" key="4">
    <source>
        <dbReference type="EMBL" id="KAF1938605.1"/>
    </source>
</evidence>